<dbReference type="Proteomes" id="UP000198539">
    <property type="component" value="Unassembled WGS sequence"/>
</dbReference>
<dbReference type="Gene3D" id="3.40.50.720">
    <property type="entry name" value="NAD(P)-binding Rossmann-like Domain"/>
    <property type="match status" value="1"/>
</dbReference>
<dbReference type="GO" id="GO:0016616">
    <property type="term" value="F:oxidoreductase activity, acting on the CH-OH group of donors, NAD or NADP as acceptor"/>
    <property type="evidence" value="ECO:0007669"/>
    <property type="project" value="UniProtKB-ARBA"/>
</dbReference>
<sequence>MHDPFVPHEMADEAGVHPVTLADLVAQSDIILPHAPATSDAPLMDAGCLATLKRGAVLINAARGALVDGRLPGAGLDVFRQEPPDPSNPLLGMANVFLSDRTAWYP</sequence>
<reference evidence="5 6" key="1">
    <citation type="submission" date="2016-10" db="EMBL/GenBank/DDBJ databases">
        <authorList>
            <person name="de Groot N.N."/>
        </authorList>
    </citation>
    <scope>NUCLEOTIDE SEQUENCE [LARGE SCALE GENOMIC DNA]</scope>
    <source>
        <strain evidence="5 6">CGMCC 1.8894</strain>
    </source>
</reference>
<evidence type="ECO:0000313" key="6">
    <source>
        <dbReference type="Proteomes" id="UP000198539"/>
    </source>
</evidence>
<name>A0A1H3ATC4_9RHOB</name>
<dbReference type="PANTHER" id="PTHR43761:SF1">
    <property type="entry name" value="D-ISOMER SPECIFIC 2-HYDROXYACID DEHYDROGENASE CATALYTIC DOMAIN-CONTAINING PROTEIN-RELATED"/>
    <property type="match status" value="1"/>
</dbReference>
<evidence type="ECO:0000313" key="5">
    <source>
        <dbReference type="EMBL" id="SDX32962.1"/>
    </source>
</evidence>
<evidence type="ECO:0000259" key="4">
    <source>
        <dbReference type="Pfam" id="PF02826"/>
    </source>
</evidence>
<dbReference type="PANTHER" id="PTHR43761">
    <property type="entry name" value="D-ISOMER SPECIFIC 2-HYDROXYACID DEHYDROGENASE FAMILY PROTEIN (AFU_ORTHOLOGUE AFUA_1G13630)"/>
    <property type="match status" value="1"/>
</dbReference>
<evidence type="ECO:0000256" key="2">
    <source>
        <dbReference type="ARBA" id="ARBA00023002"/>
    </source>
</evidence>
<organism evidence="5 6">
    <name type="scientific">Roseicitreum antarcticum</name>
    <dbReference type="NCBI Taxonomy" id="564137"/>
    <lineage>
        <taxon>Bacteria</taxon>
        <taxon>Pseudomonadati</taxon>
        <taxon>Pseudomonadota</taxon>
        <taxon>Alphaproteobacteria</taxon>
        <taxon>Rhodobacterales</taxon>
        <taxon>Paracoccaceae</taxon>
        <taxon>Roseicitreum</taxon>
    </lineage>
</organism>
<dbReference type="EMBL" id="FNOM01000007">
    <property type="protein sequence ID" value="SDX32962.1"/>
    <property type="molecule type" value="Genomic_DNA"/>
</dbReference>
<dbReference type="Pfam" id="PF02826">
    <property type="entry name" value="2-Hacid_dh_C"/>
    <property type="match status" value="1"/>
</dbReference>
<comment type="similarity">
    <text evidence="1">Belongs to the D-isomer specific 2-hydroxyacid dehydrogenase family.</text>
</comment>
<evidence type="ECO:0000256" key="1">
    <source>
        <dbReference type="ARBA" id="ARBA00005854"/>
    </source>
</evidence>
<dbReference type="InterPro" id="IPR036291">
    <property type="entry name" value="NAD(P)-bd_dom_sf"/>
</dbReference>
<keyword evidence="2" id="KW-0560">Oxidoreductase</keyword>
<proteinExistence type="inferred from homology"/>
<keyword evidence="3" id="KW-0520">NAD</keyword>
<dbReference type="AlphaFoldDB" id="A0A1H3ATC4"/>
<dbReference type="InterPro" id="IPR050418">
    <property type="entry name" value="D-iso_2-hydroxyacid_DH_PdxB"/>
</dbReference>
<dbReference type="InterPro" id="IPR006140">
    <property type="entry name" value="D-isomer_DH_NAD-bd"/>
</dbReference>
<protein>
    <submittedName>
        <fullName evidence="5">D-isomer specific 2-hydroxyacid dehydrogenase, NAD binding domain</fullName>
    </submittedName>
</protein>
<dbReference type="STRING" id="564137.SAMN04488238_107128"/>
<dbReference type="InterPro" id="IPR029753">
    <property type="entry name" value="D-isomer_DH_CS"/>
</dbReference>
<dbReference type="SUPFAM" id="SSF51735">
    <property type="entry name" value="NAD(P)-binding Rossmann-fold domains"/>
    <property type="match status" value="1"/>
</dbReference>
<evidence type="ECO:0000256" key="3">
    <source>
        <dbReference type="ARBA" id="ARBA00023027"/>
    </source>
</evidence>
<gene>
    <name evidence="5" type="ORF">SAMN04488238_107128</name>
</gene>
<feature type="domain" description="D-isomer specific 2-hydroxyacid dehydrogenase NAD-binding" evidence="4">
    <location>
        <begin position="2"/>
        <end position="99"/>
    </location>
</feature>
<dbReference type="GO" id="GO:0051287">
    <property type="term" value="F:NAD binding"/>
    <property type="evidence" value="ECO:0007669"/>
    <property type="project" value="InterPro"/>
</dbReference>
<keyword evidence="6" id="KW-1185">Reference proteome</keyword>
<accession>A0A1H3ATC4</accession>
<dbReference type="PROSITE" id="PS00671">
    <property type="entry name" value="D_2_HYDROXYACID_DH_3"/>
    <property type="match status" value="1"/>
</dbReference>